<evidence type="ECO:0000313" key="12">
    <source>
        <dbReference type="Proteomes" id="UP000410492"/>
    </source>
</evidence>
<dbReference type="OrthoDB" id="9990906at2759"/>
<evidence type="ECO:0000256" key="7">
    <source>
        <dbReference type="ARBA" id="ARBA00023170"/>
    </source>
</evidence>
<dbReference type="GO" id="GO:0005886">
    <property type="term" value="C:plasma membrane"/>
    <property type="evidence" value="ECO:0007669"/>
    <property type="project" value="TreeGrafter"/>
</dbReference>
<keyword evidence="3 9" id="KW-0812">Transmembrane</keyword>
<dbReference type="SUPFAM" id="SSF81321">
    <property type="entry name" value="Family A G protein-coupled receptor-like"/>
    <property type="match status" value="1"/>
</dbReference>
<dbReference type="Gene3D" id="1.20.1070.10">
    <property type="entry name" value="Rhodopsin 7-helix transmembrane proteins"/>
    <property type="match status" value="1"/>
</dbReference>
<feature type="non-terminal residue" evidence="11">
    <location>
        <position position="136"/>
    </location>
</feature>
<dbReference type="EMBL" id="CAACVG010007883">
    <property type="protein sequence ID" value="VEN47507.1"/>
    <property type="molecule type" value="Genomic_DNA"/>
</dbReference>
<protein>
    <recommendedName>
        <fullName evidence="10">G-protein coupled receptors family 1 profile domain-containing protein</fullName>
    </recommendedName>
</protein>
<comment type="similarity">
    <text evidence="2">Belongs to the G-protein coupled receptor 1 family.</text>
</comment>
<keyword evidence="6 9" id="KW-0472">Membrane</keyword>
<evidence type="ECO:0000256" key="4">
    <source>
        <dbReference type="ARBA" id="ARBA00022989"/>
    </source>
</evidence>
<dbReference type="Pfam" id="PF00001">
    <property type="entry name" value="7tm_1"/>
    <property type="match status" value="1"/>
</dbReference>
<comment type="subcellular location">
    <subcellularLocation>
        <location evidence="1">Membrane</location>
        <topology evidence="1">Multi-pass membrane protein</topology>
    </subcellularLocation>
</comment>
<evidence type="ECO:0000256" key="1">
    <source>
        <dbReference type="ARBA" id="ARBA00004141"/>
    </source>
</evidence>
<evidence type="ECO:0000256" key="6">
    <source>
        <dbReference type="ARBA" id="ARBA00023136"/>
    </source>
</evidence>
<keyword evidence="12" id="KW-1185">Reference proteome</keyword>
<organism evidence="11 12">
    <name type="scientific">Callosobruchus maculatus</name>
    <name type="common">Southern cowpea weevil</name>
    <name type="synonym">Pulse bruchid</name>
    <dbReference type="NCBI Taxonomy" id="64391"/>
    <lineage>
        <taxon>Eukaryota</taxon>
        <taxon>Metazoa</taxon>
        <taxon>Ecdysozoa</taxon>
        <taxon>Arthropoda</taxon>
        <taxon>Hexapoda</taxon>
        <taxon>Insecta</taxon>
        <taxon>Pterygota</taxon>
        <taxon>Neoptera</taxon>
        <taxon>Endopterygota</taxon>
        <taxon>Coleoptera</taxon>
        <taxon>Polyphaga</taxon>
        <taxon>Cucujiformia</taxon>
        <taxon>Chrysomeloidea</taxon>
        <taxon>Chrysomelidae</taxon>
        <taxon>Bruchinae</taxon>
        <taxon>Bruchini</taxon>
        <taxon>Callosobruchus</taxon>
    </lineage>
</organism>
<evidence type="ECO:0000256" key="3">
    <source>
        <dbReference type="ARBA" id="ARBA00022692"/>
    </source>
</evidence>
<evidence type="ECO:0000256" key="5">
    <source>
        <dbReference type="ARBA" id="ARBA00023040"/>
    </source>
</evidence>
<dbReference type="PROSITE" id="PS00237">
    <property type="entry name" value="G_PROTEIN_RECEP_F1_1"/>
    <property type="match status" value="1"/>
</dbReference>
<feature type="transmembrane region" description="Helical" evidence="9">
    <location>
        <begin position="112"/>
        <end position="132"/>
    </location>
</feature>
<feature type="transmembrane region" description="Helical" evidence="9">
    <location>
        <begin position="16"/>
        <end position="36"/>
    </location>
</feature>
<dbReference type="InterPro" id="IPR017452">
    <property type="entry name" value="GPCR_Rhodpsn_7TM"/>
</dbReference>
<evidence type="ECO:0000313" key="11">
    <source>
        <dbReference type="EMBL" id="VEN47507.1"/>
    </source>
</evidence>
<name>A0A653CI07_CALMS</name>
<sequence length="136" mass="15144">MVGLDTFNRYFFCQSIVYLTSVCSFLNIWLVVSFTFERYVAVKYPLSLQSKCTKTRARIVVSCLTIASLIIYSPLTFFSLPMPLGNTSTTVCTINPKWSRAANVFNSLDFGIAYLLPGTIIACLNVSILKALTKVS</sequence>
<keyword evidence="8" id="KW-0807">Transducer</keyword>
<keyword evidence="7" id="KW-0675">Receptor</keyword>
<dbReference type="PROSITE" id="PS50262">
    <property type="entry name" value="G_PROTEIN_RECEP_F1_2"/>
    <property type="match status" value="1"/>
</dbReference>
<dbReference type="PANTHER" id="PTHR24243:SF230">
    <property type="entry name" value="G-PROTEIN COUPLED RECEPTORS FAMILY 1 PROFILE DOMAIN-CONTAINING PROTEIN"/>
    <property type="match status" value="1"/>
</dbReference>
<feature type="domain" description="G-protein coupled receptors family 1 profile" evidence="10">
    <location>
        <begin position="1"/>
        <end position="136"/>
    </location>
</feature>
<keyword evidence="4 9" id="KW-1133">Transmembrane helix</keyword>
<dbReference type="InterPro" id="IPR000276">
    <property type="entry name" value="GPCR_Rhodpsn"/>
</dbReference>
<proteinExistence type="inferred from homology"/>
<dbReference type="Proteomes" id="UP000410492">
    <property type="component" value="Unassembled WGS sequence"/>
</dbReference>
<evidence type="ECO:0000256" key="8">
    <source>
        <dbReference type="ARBA" id="ARBA00023224"/>
    </source>
</evidence>
<feature type="transmembrane region" description="Helical" evidence="9">
    <location>
        <begin position="57"/>
        <end position="80"/>
    </location>
</feature>
<accession>A0A653CI07</accession>
<dbReference type="GO" id="GO:0004930">
    <property type="term" value="F:G protein-coupled receptor activity"/>
    <property type="evidence" value="ECO:0007669"/>
    <property type="project" value="UniProtKB-KW"/>
</dbReference>
<evidence type="ECO:0000256" key="2">
    <source>
        <dbReference type="ARBA" id="ARBA00010663"/>
    </source>
</evidence>
<keyword evidence="5" id="KW-0297">G-protein coupled receptor</keyword>
<evidence type="ECO:0000259" key="10">
    <source>
        <dbReference type="PROSITE" id="PS50262"/>
    </source>
</evidence>
<gene>
    <name evidence="11" type="ORF">CALMAC_LOCUS9252</name>
</gene>
<dbReference type="PANTHER" id="PTHR24243">
    <property type="entry name" value="G-PROTEIN COUPLED RECEPTOR"/>
    <property type="match status" value="1"/>
</dbReference>
<evidence type="ECO:0000256" key="9">
    <source>
        <dbReference type="SAM" id="Phobius"/>
    </source>
</evidence>
<dbReference type="AlphaFoldDB" id="A0A653CI07"/>
<reference evidence="11 12" key="1">
    <citation type="submission" date="2019-01" db="EMBL/GenBank/DDBJ databases">
        <authorList>
            <person name="Sayadi A."/>
        </authorList>
    </citation>
    <scope>NUCLEOTIDE SEQUENCE [LARGE SCALE GENOMIC DNA]</scope>
</reference>